<dbReference type="GO" id="GO:0035613">
    <property type="term" value="F:RNA stem-loop binding"/>
    <property type="evidence" value="ECO:0007669"/>
    <property type="project" value="TreeGrafter"/>
</dbReference>
<evidence type="ECO:0000256" key="1">
    <source>
        <dbReference type="ARBA" id="ARBA00022679"/>
    </source>
</evidence>
<feature type="non-terminal residue" evidence="7">
    <location>
        <position position="1"/>
    </location>
</feature>
<dbReference type="GO" id="GO:0016787">
    <property type="term" value="F:hydrolase activity"/>
    <property type="evidence" value="ECO:0007669"/>
    <property type="project" value="UniProtKB-KW"/>
</dbReference>
<keyword evidence="1" id="KW-0808">Transferase</keyword>
<keyword evidence="4" id="KW-0255">Endonuclease</keyword>
<keyword evidence="6" id="KW-0695">RNA-directed DNA polymerase</keyword>
<evidence type="ECO:0000256" key="4">
    <source>
        <dbReference type="ARBA" id="ARBA00022759"/>
    </source>
</evidence>
<feature type="non-terminal residue" evidence="7">
    <location>
        <position position="88"/>
    </location>
</feature>
<reference evidence="7 8" key="1">
    <citation type="journal article" date="2018" name="Proc. R. Soc. B">
        <title>A non-coding region near Follistatin controls head colour polymorphism in the Gouldian finch.</title>
        <authorList>
            <person name="Toomey M.B."/>
            <person name="Marques C.I."/>
            <person name="Andrade P."/>
            <person name="Araujo P.M."/>
            <person name="Sabatino S."/>
            <person name="Gazda M.A."/>
            <person name="Afonso S."/>
            <person name="Lopes R.J."/>
            <person name="Corbo J.C."/>
            <person name="Carneiro M."/>
        </authorList>
    </citation>
    <scope>NUCLEOTIDE SEQUENCE [LARGE SCALE GENOMIC DNA]</scope>
    <source>
        <strain evidence="7">Red01</strain>
        <tissue evidence="7">Muscle</tissue>
    </source>
</reference>
<protein>
    <recommendedName>
        <fullName evidence="9">Integrase catalytic domain-containing protein</fullName>
    </recommendedName>
</protein>
<organism evidence="7 8">
    <name type="scientific">Chloebia gouldiae</name>
    <name type="common">Gouldian finch</name>
    <name type="synonym">Erythrura gouldiae</name>
    <dbReference type="NCBI Taxonomy" id="44316"/>
    <lineage>
        <taxon>Eukaryota</taxon>
        <taxon>Metazoa</taxon>
        <taxon>Chordata</taxon>
        <taxon>Craniata</taxon>
        <taxon>Vertebrata</taxon>
        <taxon>Euteleostomi</taxon>
        <taxon>Archelosauria</taxon>
        <taxon>Archosauria</taxon>
        <taxon>Dinosauria</taxon>
        <taxon>Saurischia</taxon>
        <taxon>Theropoda</taxon>
        <taxon>Coelurosauria</taxon>
        <taxon>Aves</taxon>
        <taxon>Neognathae</taxon>
        <taxon>Neoaves</taxon>
        <taxon>Telluraves</taxon>
        <taxon>Australaves</taxon>
        <taxon>Passeriformes</taxon>
        <taxon>Passeroidea</taxon>
        <taxon>Passeridae</taxon>
        <taxon>Chloebia</taxon>
    </lineage>
</organism>
<evidence type="ECO:0008006" key="9">
    <source>
        <dbReference type="Google" id="ProtNLM"/>
    </source>
</evidence>
<name>A0A3L8SN35_CHLGU</name>
<dbReference type="PANTHER" id="PTHR41694:SF3">
    <property type="entry name" value="RNA-DIRECTED DNA POLYMERASE-RELATED"/>
    <property type="match status" value="1"/>
</dbReference>
<keyword evidence="8" id="KW-1185">Reference proteome</keyword>
<sequence>QAKAIISTYPDCQLVQPPVSIGAVNLRGLQSLQLWQMDITKYLSFGETGNHDCHHFLQAFALLGVSQEVKTNNGPAYISQKLATFSKD</sequence>
<dbReference type="OrthoDB" id="9386368at2759"/>
<accession>A0A3L8SN35</accession>
<dbReference type="PANTHER" id="PTHR41694">
    <property type="entry name" value="ENDOGENOUS RETROVIRUS GROUP K MEMBER POL PROTEIN"/>
    <property type="match status" value="1"/>
</dbReference>
<evidence type="ECO:0000256" key="3">
    <source>
        <dbReference type="ARBA" id="ARBA00022722"/>
    </source>
</evidence>
<gene>
    <name evidence="7" type="ORF">DV515_00005897</name>
</gene>
<dbReference type="SUPFAM" id="SSF53098">
    <property type="entry name" value="Ribonuclease H-like"/>
    <property type="match status" value="1"/>
</dbReference>
<evidence type="ECO:0000256" key="2">
    <source>
        <dbReference type="ARBA" id="ARBA00022695"/>
    </source>
</evidence>
<evidence type="ECO:0000313" key="7">
    <source>
        <dbReference type="EMBL" id="RLW04439.1"/>
    </source>
</evidence>
<proteinExistence type="predicted"/>
<keyword evidence="2" id="KW-0548">Nucleotidyltransferase</keyword>
<keyword evidence="3" id="KW-0540">Nuclease</keyword>
<dbReference type="AlphaFoldDB" id="A0A3L8SN35"/>
<dbReference type="InterPro" id="IPR012337">
    <property type="entry name" value="RNaseH-like_sf"/>
</dbReference>
<dbReference type="GO" id="GO:0003964">
    <property type="term" value="F:RNA-directed DNA polymerase activity"/>
    <property type="evidence" value="ECO:0007669"/>
    <property type="project" value="UniProtKB-KW"/>
</dbReference>
<comment type="caution">
    <text evidence="7">The sequence shown here is derived from an EMBL/GenBank/DDBJ whole genome shotgun (WGS) entry which is preliminary data.</text>
</comment>
<evidence type="ECO:0000256" key="5">
    <source>
        <dbReference type="ARBA" id="ARBA00022801"/>
    </source>
</evidence>
<evidence type="ECO:0000313" key="8">
    <source>
        <dbReference type="Proteomes" id="UP000276834"/>
    </source>
</evidence>
<keyword evidence="5" id="KW-0378">Hydrolase</keyword>
<dbReference type="InterPro" id="IPR036397">
    <property type="entry name" value="RNaseH_sf"/>
</dbReference>
<dbReference type="EMBL" id="QUSF01000013">
    <property type="protein sequence ID" value="RLW04439.1"/>
    <property type="molecule type" value="Genomic_DNA"/>
</dbReference>
<dbReference type="Proteomes" id="UP000276834">
    <property type="component" value="Unassembled WGS sequence"/>
</dbReference>
<dbReference type="Gene3D" id="3.30.420.10">
    <property type="entry name" value="Ribonuclease H-like superfamily/Ribonuclease H"/>
    <property type="match status" value="1"/>
</dbReference>
<dbReference type="GO" id="GO:0004519">
    <property type="term" value="F:endonuclease activity"/>
    <property type="evidence" value="ECO:0007669"/>
    <property type="project" value="UniProtKB-KW"/>
</dbReference>
<evidence type="ECO:0000256" key="6">
    <source>
        <dbReference type="ARBA" id="ARBA00022918"/>
    </source>
</evidence>